<gene>
    <name evidence="18" type="ORF">Scaly_0140200</name>
</gene>
<protein>
    <recommendedName>
        <fullName evidence="5 12">Long-chain-alcohol oxidase</fullName>
        <ecNumber evidence="5 12">1.1.3.20</ecNumber>
    </recommendedName>
</protein>
<comment type="similarity">
    <text evidence="4 12">Belongs to the GMC oxidoreductase family.</text>
</comment>
<evidence type="ECO:0000256" key="4">
    <source>
        <dbReference type="ARBA" id="ARBA00010790"/>
    </source>
</evidence>
<feature type="domain" description="Glucose-methanol-choline oxidoreductase C-terminal" evidence="17">
    <location>
        <begin position="607"/>
        <end position="735"/>
    </location>
</feature>
<dbReference type="GO" id="GO:0046577">
    <property type="term" value="F:long-chain-alcohol oxidase activity"/>
    <property type="evidence" value="ECO:0007669"/>
    <property type="project" value="UniProtKB-EC"/>
</dbReference>
<dbReference type="Pfam" id="PF00732">
    <property type="entry name" value="GMC_oxred_N"/>
    <property type="match status" value="1"/>
</dbReference>
<keyword evidence="11 12" id="KW-0472">Membrane</keyword>
<dbReference type="Gene3D" id="3.50.50.60">
    <property type="entry name" value="FAD/NAD(P)-binding domain"/>
    <property type="match status" value="2"/>
</dbReference>
<dbReference type="InterPro" id="IPR007867">
    <property type="entry name" value="GMC_OxRtase_C"/>
</dbReference>
<evidence type="ECO:0000256" key="14">
    <source>
        <dbReference type="PIRSR" id="PIRSR028937-2"/>
    </source>
</evidence>
<proteinExistence type="inferred from homology"/>
<dbReference type="InterPro" id="IPR000172">
    <property type="entry name" value="GMC_OxRdtase_N"/>
</dbReference>
<feature type="domain" description="Glucose-methanol-choline oxidoreductase N-terminal" evidence="16">
    <location>
        <begin position="292"/>
        <end position="509"/>
    </location>
</feature>
<comment type="subcellular location">
    <subcellularLocation>
        <location evidence="3 12">Membrane</location>
    </subcellularLocation>
</comment>
<keyword evidence="9 15" id="KW-1133">Transmembrane helix</keyword>
<dbReference type="PIRSF" id="PIRSF028937">
    <property type="entry name" value="Lg_Ch_AO"/>
    <property type="match status" value="1"/>
</dbReference>
<dbReference type="EMBL" id="JACGWM010000001">
    <property type="protein sequence ID" value="KAL0396918.1"/>
    <property type="molecule type" value="Genomic_DNA"/>
</dbReference>
<evidence type="ECO:0000256" key="15">
    <source>
        <dbReference type="SAM" id="Phobius"/>
    </source>
</evidence>
<reference evidence="18" key="1">
    <citation type="submission" date="2020-06" db="EMBL/GenBank/DDBJ databases">
        <authorList>
            <person name="Li T."/>
            <person name="Hu X."/>
            <person name="Zhang T."/>
            <person name="Song X."/>
            <person name="Zhang H."/>
            <person name="Dai N."/>
            <person name="Sheng W."/>
            <person name="Hou X."/>
            <person name="Wei L."/>
        </authorList>
    </citation>
    <scope>NUCLEOTIDE SEQUENCE</scope>
    <source>
        <strain evidence="18">KEN8</strain>
        <tissue evidence="18">Leaf</tissue>
    </source>
</reference>
<evidence type="ECO:0000256" key="1">
    <source>
        <dbReference type="ARBA" id="ARBA00000920"/>
    </source>
</evidence>
<organism evidence="18">
    <name type="scientific">Sesamum calycinum</name>
    <dbReference type="NCBI Taxonomy" id="2727403"/>
    <lineage>
        <taxon>Eukaryota</taxon>
        <taxon>Viridiplantae</taxon>
        <taxon>Streptophyta</taxon>
        <taxon>Embryophyta</taxon>
        <taxon>Tracheophyta</taxon>
        <taxon>Spermatophyta</taxon>
        <taxon>Magnoliopsida</taxon>
        <taxon>eudicotyledons</taxon>
        <taxon>Gunneridae</taxon>
        <taxon>Pentapetalae</taxon>
        <taxon>asterids</taxon>
        <taxon>lamiids</taxon>
        <taxon>Lamiales</taxon>
        <taxon>Pedaliaceae</taxon>
        <taxon>Sesamum</taxon>
    </lineage>
</organism>
<evidence type="ECO:0000256" key="5">
    <source>
        <dbReference type="ARBA" id="ARBA00013125"/>
    </source>
</evidence>
<keyword evidence="8 14" id="KW-0274">FAD</keyword>
<comment type="function">
    <text evidence="2 12">Long-chain fatty alcohol oxidase involved in the omega-oxidation pathway of lipid degradation.</text>
</comment>
<evidence type="ECO:0000313" key="18">
    <source>
        <dbReference type="EMBL" id="KAL0396918.1"/>
    </source>
</evidence>
<evidence type="ECO:0000256" key="2">
    <source>
        <dbReference type="ARBA" id="ARBA00003842"/>
    </source>
</evidence>
<evidence type="ECO:0000256" key="13">
    <source>
        <dbReference type="PIRSR" id="PIRSR028937-1"/>
    </source>
</evidence>
<accession>A0AAW2SYL1</accession>
<evidence type="ECO:0000259" key="17">
    <source>
        <dbReference type="Pfam" id="PF05199"/>
    </source>
</evidence>
<evidence type="ECO:0000259" key="16">
    <source>
        <dbReference type="Pfam" id="PF00732"/>
    </source>
</evidence>
<evidence type="ECO:0000256" key="12">
    <source>
        <dbReference type="PIRNR" id="PIRNR028937"/>
    </source>
</evidence>
<dbReference type="GO" id="GO:0050660">
    <property type="term" value="F:flavin adenine dinucleotide binding"/>
    <property type="evidence" value="ECO:0007669"/>
    <property type="project" value="InterPro"/>
</dbReference>
<dbReference type="PANTHER" id="PTHR46056">
    <property type="entry name" value="LONG-CHAIN-ALCOHOL OXIDASE"/>
    <property type="match status" value="1"/>
</dbReference>
<evidence type="ECO:0000256" key="7">
    <source>
        <dbReference type="ARBA" id="ARBA00022692"/>
    </source>
</evidence>
<dbReference type="EC" id="1.1.3.20" evidence="5 12"/>
<reference evidence="18" key="2">
    <citation type="journal article" date="2024" name="Plant">
        <title>Genomic evolution and insights into agronomic trait innovations of Sesamum species.</title>
        <authorList>
            <person name="Miao H."/>
            <person name="Wang L."/>
            <person name="Qu L."/>
            <person name="Liu H."/>
            <person name="Sun Y."/>
            <person name="Le M."/>
            <person name="Wang Q."/>
            <person name="Wei S."/>
            <person name="Zheng Y."/>
            <person name="Lin W."/>
            <person name="Duan Y."/>
            <person name="Cao H."/>
            <person name="Xiong S."/>
            <person name="Wang X."/>
            <person name="Wei L."/>
            <person name="Li C."/>
            <person name="Ma Q."/>
            <person name="Ju M."/>
            <person name="Zhao R."/>
            <person name="Li G."/>
            <person name="Mu C."/>
            <person name="Tian Q."/>
            <person name="Mei H."/>
            <person name="Zhang T."/>
            <person name="Gao T."/>
            <person name="Zhang H."/>
        </authorList>
    </citation>
    <scope>NUCLEOTIDE SEQUENCE</scope>
    <source>
        <strain evidence="18">KEN8</strain>
    </source>
</reference>
<dbReference type="AlphaFoldDB" id="A0AAW2SYL1"/>
<keyword evidence="10 12" id="KW-0560">Oxidoreductase</keyword>
<sequence>MAGKSRVYKSWHFSCGQMEVLSALCDTLLPSINVDEQLHPSVHHRQFYQTSASMAGTPHHVAEFIGGKIEHPKMYLARLAMGLLSTRLGTFVLCGRKSLCPNFPYFQTFSKVPSEEREQILRSWSISNFLLLRILFTGLKMFTLLLFFTQVNEKGENLSWKAIGYCGPDPGCAKTRTLKTSGPQDSQQKEDDALFGPLYKGIINLSQSREEALHKLQSLGFPVSTPHSRSTPLMSLNPSFIVKCDAVVVGSGSGGGVVAGVLANAGHKVLVLEKGSYLARKNLSLLEGEALDQMYLGNGMLVTDNLDVLLVAGSTVGGGSTINWSASIRTPPHVLREWSEKYELELFGSKVYQQALDVVCHKMGVQSEVELEGFNNMILRKGCENLGYPVETVPCNAPSDHYCGWCAFGCKDGRKKGTSETWLVDLVESGNGAILPACEAIKVITDDSNGRKRAIGVAFSFDTPFGREIAIVESDVTVVASGAICTPALLKRSGLKNPNVGKNFHVHPVVMAWGYFPDPSPGAWPAPEKRSYEGGIITAMSKVVANFETSGYGAIIQTPSLHPGIFSVLMPWISGIDIKNRMAKFSRTAHLFALARDKGSGVITSETNISYKLEDSDQENLSKGLEKGMRILAAAGAEEIGTHHSMGRVLKVKQANEEEFERFVKEESLRALQKLSAPMASAHQMGSCRMGVDPKGSAVNPKGETWEVEGLFVADTSVFPTALGVNPMVTVQAIAYCIAQSVLQVLGWKKIM</sequence>
<dbReference type="SUPFAM" id="SSF51905">
    <property type="entry name" value="FAD/NAD(P)-binding domain"/>
    <property type="match status" value="1"/>
</dbReference>
<keyword evidence="7 15" id="KW-0812">Transmembrane</keyword>
<dbReference type="GO" id="GO:0016020">
    <property type="term" value="C:membrane"/>
    <property type="evidence" value="ECO:0007669"/>
    <property type="project" value="UniProtKB-SubCell"/>
</dbReference>
<dbReference type="InterPro" id="IPR012400">
    <property type="entry name" value="Long_Oxdase"/>
</dbReference>
<dbReference type="InterPro" id="IPR036188">
    <property type="entry name" value="FAD/NAD-bd_sf"/>
</dbReference>
<comment type="caution">
    <text evidence="18">The sequence shown here is derived from an EMBL/GenBank/DDBJ whole genome shotgun (WGS) entry which is preliminary data.</text>
</comment>
<evidence type="ECO:0000256" key="3">
    <source>
        <dbReference type="ARBA" id="ARBA00004370"/>
    </source>
</evidence>
<evidence type="ECO:0000256" key="9">
    <source>
        <dbReference type="ARBA" id="ARBA00022989"/>
    </source>
</evidence>
<feature type="transmembrane region" description="Helical" evidence="15">
    <location>
        <begin position="130"/>
        <end position="148"/>
    </location>
</feature>
<dbReference type="PANTHER" id="PTHR46056:SF4">
    <property type="entry name" value="LONG-CHAIN-ALCOHOL OXIDASE FAO4A"/>
    <property type="match status" value="1"/>
</dbReference>
<feature type="binding site" evidence="14">
    <location>
        <begin position="244"/>
        <end position="259"/>
    </location>
    <ligand>
        <name>FAD</name>
        <dbReference type="ChEBI" id="CHEBI:57692"/>
    </ligand>
</feature>
<evidence type="ECO:0000256" key="8">
    <source>
        <dbReference type="ARBA" id="ARBA00022827"/>
    </source>
</evidence>
<dbReference type="Pfam" id="PF05199">
    <property type="entry name" value="GMC_oxred_C"/>
    <property type="match status" value="1"/>
</dbReference>
<evidence type="ECO:0000256" key="6">
    <source>
        <dbReference type="ARBA" id="ARBA00022630"/>
    </source>
</evidence>
<evidence type="ECO:0000256" key="11">
    <source>
        <dbReference type="ARBA" id="ARBA00023136"/>
    </source>
</evidence>
<comment type="catalytic activity">
    <reaction evidence="1 12">
        <text>a long-chain primary fatty alcohol + O2 = a long-chain fatty aldehyde + H2O2</text>
        <dbReference type="Rhea" id="RHEA:22756"/>
        <dbReference type="ChEBI" id="CHEBI:15379"/>
        <dbReference type="ChEBI" id="CHEBI:16240"/>
        <dbReference type="ChEBI" id="CHEBI:17176"/>
        <dbReference type="ChEBI" id="CHEBI:77396"/>
        <dbReference type="EC" id="1.1.3.20"/>
    </reaction>
</comment>
<keyword evidence="6" id="KW-0285">Flavoprotein</keyword>
<feature type="active site" description="Proton acceptor" evidence="13">
    <location>
        <position position="683"/>
    </location>
</feature>
<name>A0AAW2SYL1_9LAMI</name>
<evidence type="ECO:0000256" key="10">
    <source>
        <dbReference type="ARBA" id="ARBA00023002"/>
    </source>
</evidence>